<sequence>MDSVVGALDKFRIFKKEDFEEDWIKLKDRSFGQVYRVKLKLWREKCALKTFSTSLTGNSSCSKMIEEVSKMEKLKFKYIVSIYGVCNDPPAMVMEYMSNDTLANLLHSHILMWPKKFQMIHETAMGMNFLHSMNPPILHLNLKPSNILLDDHLHVKISDFGLIKWEEAGSGNEFIENLTARGNICYIPPETFSQCPDTPGTKFDVYSFSIVMWEILTQKKSYQSSKRSTTKTSVMMKVSSGRRPAIEMIPDDKPRECDQMIRIMEHCWDQDPEERPDFSDIVRNTEALSDVLGIEGSSNGSDTAKPVYPKLSPSCRRKSTVLLPNPPDCNTEDDILNLLSMKDFENFRKGLRKDHVSMLFKDDNTLLHYAVVSGDSACVTDVLKLGAELNAQSVRGYTPLIVAVLNKFHEICSLLIEHEADVNLGDSDRWTPMHFAAQNGDSRVVRLLLDKGACPGVKEKEGWTPLHLASQNGDEDVVRLFLSRLVSADEREELQGRTALHLAAAYGHVNIAKLLLGKGVDPNVTDKSLTTALHLSAEEGHNRVVRQLVMKGADVNSVDSWQYTPLHFAAAKGHTGICRLLLVNKANPNPRTLQGWTPMHLAALKGYGNTVLELEAHQGSLNAQGEGGWTPLHLACLHRQEEVISKLLAAKADPNVAEDSGFTALHLACNGGLFSSVLQLISHGANVNSQNKSLATPLHLAAQKGSIPIIKALLLNGADRSCKDSTGCTALTLARQSQNEEVAQQLEEG</sequence>
<dbReference type="Pfam" id="PF12796">
    <property type="entry name" value="Ank_2"/>
    <property type="match status" value="3"/>
</dbReference>
<dbReference type="InterPro" id="IPR001245">
    <property type="entry name" value="Ser-Thr/Tyr_kinase_cat_dom"/>
</dbReference>
<protein>
    <recommendedName>
        <fullName evidence="4">Protein kinase domain-containing protein</fullName>
    </recommendedName>
</protein>
<reference evidence="5 6" key="1">
    <citation type="submission" date="2024-06" db="EMBL/GenBank/DDBJ databases">
        <authorList>
            <person name="Pan Q."/>
            <person name="Wen M."/>
            <person name="Jouanno E."/>
            <person name="Zahm M."/>
            <person name="Klopp C."/>
            <person name="Cabau C."/>
            <person name="Louis A."/>
            <person name="Berthelot C."/>
            <person name="Parey E."/>
            <person name="Roest Crollius H."/>
            <person name="Montfort J."/>
            <person name="Robinson-Rechavi M."/>
            <person name="Bouchez O."/>
            <person name="Lampietro C."/>
            <person name="Lopez Roques C."/>
            <person name="Donnadieu C."/>
            <person name="Postlethwait J."/>
            <person name="Bobe J."/>
            <person name="Verreycken H."/>
            <person name="Guiguen Y."/>
        </authorList>
    </citation>
    <scope>NUCLEOTIDE SEQUENCE [LARGE SCALE GENOMIC DNA]</scope>
    <source>
        <strain evidence="5">Up_M1</strain>
        <tissue evidence="5">Testis</tissue>
    </source>
</reference>
<dbReference type="InterPro" id="IPR036770">
    <property type="entry name" value="Ankyrin_rpt-contain_sf"/>
</dbReference>
<evidence type="ECO:0000313" key="5">
    <source>
        <dbReference type="EMBL" id="KAL0973024.1"/>
    </source>
</evidence>
<gene>
    <name evidence="5" type="ORF">UPYG_G00197880</name>
</gene>
<evidence type="ECO:0000313" key="6">
    <source>
        <dbReference type="Proteomes" id="UP001557470"/>
    </source>
</evidence>
<name>A0ABD0WHK2_UMBPY</name>
<dbReference type="AlphaFoldDB" id="A0ABD0WHK2"/>
<dbReference type="InterPro" id="IPR002110">
    <property type="entry name" value="Ankyrin_rpt"/>
</dbReference>
<evidence type="ECO:0000256" key="2">
    <source>
        <dbReference type="ARBA" id="ARBA00023043"/>
    </source>
</evidence>
<dbReference type="Pfam" id="PF07714">
    <property type="entry name" value="PK_Tyr_Ser-Thr"/>
    <property type="match status" value="1"/>
</dbReference>
<feature type="repeat" description="ANK" evidence="3">
    <location>
        <begin position="395"/>
        <end position="427"/>
    </location>
</feature>
<feature type="repeat" description="ANK" evidence="3">
    <location>
        <begin position="495"/>
        <end position="527"/>
    </location>
</feature>
<comment type="caution">
    <text evidence="5">The sequence shown here is derived from an EMBL/GenBank/DDBJ whole genome shotgun (WGS) entry which is preliminary data.</text>
</comment>
<evidence type="ECO:0000256" key="3">
    <source>
        <dbReference type="PROSITE-ProRule" id="PRU00023"/>
    </source>
</evidence>
<proteinExistence type="predicted"/>
<feature type="repeat" description="ANK" evidence="3">
    <location>
        <begin position="561"/>
        <end position="593"/>
    </location>
</feature>
<dbReference type="EMBL" id="JAGEUA010000006">
    <property type="protein sequence ID" value="KAL0973024.1"/>
    <property type="molecule type" value="Genomic_DNA"/>
</dbReference>
<keyword evidence="1" id="KW-0677">Repeat</keyword>
<dbReference type="PANTHER" id="PTHR24198">
    <property type="entry name" value="ANKYRIN REPEAT AND PROTEIN KINASE DOMAIN-CONTAINING PROTEIN"/>
    <property type="match status" value="1"/>
</dbReference>
<dbReference type="Proteomes" id="UP001557470">
    <property type="component" value="Unassembled WGS sequence"/>
</dbReference>
<keyword evidence="2 3" id="KW-0040">ANK repeat</keyword>
<dbReference type="Gene3D" id="1.10.510.10">
    <property type="entry name" value="Transferase(Phosphotransferase) domain 1"/>
    <property type="match status" value="1"/>
</dbReference>
<feature type="repeat" description="ANK" evidence="3">
    <location>
        <begin position="528"/>
        <end position="560"/>
    </location>
</feature>
<dbReference type="SUPFAM" id="SSF56112">
    <property type="entry name" value="Protein kinase-like (PK-like)"/>
    <property type="match status" value="1"/>
</dbReference>
<dbReference type="Pfam" id="PF00023">
    <property type="entry name" value="Ank"/>
    <property type="match status" value="3"/>
</dbReference>
<keyword evidence="6" id="KW-1185">Reference proteome</keyword>
<feature type="domain" description="Protein kinase" evidence="4">
    <location>
        <begin position="20"/>
        <end position="288"/>
    </location>
</feature>
<dbReference type="PROSITE" id="PS50088">
    <property type="entry name" value="ANK_REPEAT"/>
    <property type="match status" value="10"/>
</dbReference>
<organism evidence="5 6">
    <name type="scientific">Umbra pygmaea</name>
    <name type="common">Eastern mudminnow</name>
    <dbReference type="NCBI Taxonomy" id="75934"/>
    <lineage>
        <taxon>Eukaryota</taxon>
        <taxon>Metazoa</taxon>
        <taxon>Chordata</taxon>
        <taxon>Craniata</taxon>
        <taxon>Vertebrata</taxon>
        <taxon>Euteleostomi</taxon>
        <taxon>Actinopterygii</taxon>
        <taxon>Neopterygii</taxon>
        <taxon>Teleostei</taxon>
        <taxon>Protacanthopterygii</taxon>
        <taxon>Esociformes</taxon>
        <taxon>Umbridae</taxon>
        <taxon>Umbra</taxon>
    </lineage>
</organism>
<evidence type="ECO:0000259" key="4">
    <source>
        <dbReference type="PROSITE" id="PS50011"/>
    </source>
</evidence>
<dbReference type="PANTHER" id="PTHR24198:SF175">
    <property type="entry name" value="ANKYRIN REPEAT AND PROTEIN KINASE DOMAIN-CONTAINING PROTEIN 1"/>
    <property type="match status" value="1"/>
</dbReference>
<dbReference type="SUPFAM" id="SSF48403">
    <property type="entry name" value="Ankyrin repeat"/>
    <property type="match status" value="1"/>
</dbReference>
<dbReference type="PRINTS" id="PR01415">
    <property type="entry name" value="ANKYRIN"/>
</dbReference>
<feature type="repeat" description="ANK" evidence="3">
    <location>
        <begin position="693"/>
        <end position="725"/>
    </location>
</feature>
<feature type="repeat" description="ANK" evidence="3">
    <location>
        <begin position="660"/>
        <end position="692"/>
    </location>
</feature>
<dbReference type="PROSITE" id="PS50011">
    <property type="entry name" value="PROTEIN_KINASE_DOM"/>
    <property type="match status" value="1"/>
</dbReference>
<evidence type="ECO:0000256" key="1">
    <source>
        <dbReference type="ARBA" id="ARBA00022737"/>
    </source>
</evidence>
<feature type="repeat" description="ANK" evidence="3">
    <location>
        <begin position="362"/>
        <end position="394"/>
    </location>
</feature>
<dbReference type="InterPro" id="IPR000719">
    <property type="entry name" value="Prot_kinase_dom"/>
</dbReference>
<dbReference type="InterPro" id="IPR011009">
    <property type="entry name" value="Kinase-like_dom_sf"/>
</dbReference>
<accession>A0ABD0WHK2</accession>
<feature type="repeat" description="ANK" evidence="3">
    <location>
        <begin position="428"/>
        <end position="460"/>
    </location>
</feature>
<feature type="repeat" description="ANK" evidence="3">
    <location>
        <begin position="461"/>
        <end position="493"/>
    </location>
</feature>
<feature type="repeat" description="ANK" evidence="3">
    <location>
        <begin position="627"/>
        <end position="659"/>
    </location>
</feature>
<dbReference type="PROSITE" id="PS50297">
    <property type="entry name" value="ANK_REP_REGION"/>
    <property type="match status" value="10"/>
</dbReference>
<dbReference type="Gene3D" id="1.25.40.20">
    <property type="entry name" value="Ankyrin repeat-containing domain"/>
    <property type="match status" value="5"/>
</dbReference>
<dbReference type="SMART" id="SM00248">
    <property type="entry name" value="ANK"/>
    <property type="match status" value="11"/>
</dbReference>